<organism evidence="2">
    <name type="scientific">uncultured Craurococcus sp</name>
    <dbReference type="NCBI Taxonomy" id="1135998"/>
    <lineage>
        <taxon>Bacteria</taxon>
        <taxon>Pseudomonadati</taxon>
        <taxon>Pseudomonadota</taxon>
        <taxon>Alphaproteobacteria</taxon>
        <taxon>Acetobacterales</taxon>
        <taxon>Acetobacteraceae</taxon>
        <taxon>Craurococcus</taxon>
        <taxon>environmental samples</taxon>
    </lineage>
</organism>
<accession>A0A6J4IU10</accession>
<reference evidence="2" key="1">
    <citation type="submission" date="2020-02" db="EMBL/GenBank/DDBJ databases">
        <authorList>
            <person name="Meier V. D."/>
        </authorList>
    </citation>
    <scope>NUCLEOTIDE SEQUENCE</scope>
    <source>
        <strain evidence="2">AVDCRST_MAG27</strain>
    </source>
</reference>
<evidence type="ECO:0000313" key="2">
    <source>
        <dbReference type="EMBL" id="CAA9260688.1"/>
    </source>
</evidence>
<gene>
    <name evidence="2" type="ORF">AVDCRST_MAG27-2558</name>
</gene>
<protein>
    <submittedName>
        <fullName evidence="2">Uncharacterized protein</fullName>
    </submittedName>
</protein>
<name>A0A6J4IU10_9PROT</name>
<dbReference type="EMBL" id="CADCTD010000117">
    <property type="protein sequence ID" value="CAA9260688.1"/>
    <property type="molecule type" value="Genomic_DNA"/>
</dbReference>
<feature type="region of interest" description="Disordered" evidence="1">
    <location>
        <begin position="1"/>
        <end position="41"/>
    </location>
</feature>
<evidence type="ECO:0000256" key="1">
    <source>
        <dbReference type="SAM" id="MobiDB-lite"/>
    </source>
</evidence>
<dbReference type="AlphaFoldDB" id="A0A6J4IU10"/>
<proteinExistence type="predicted"/>
<sequence length="67" mass="6625">MIGVAQGMRGKQAGDMPAGLGALPGDGGPVDAIGGRPHASNSASPQLGLAYLMVPNVSRNPVACGRR</sequence>